<dbReference type="GO" id="GO:1904680">
    <property type="term" value="F:peptide transmembrane transporter activity"/>
    <property type="evidence" value="ECO:0007669"/>
    <property type="project" value="TreeGrafter"/>
</dbReference>
<keyword evidence="3 4" id="KW-0732">Signal</keyword>
<feature type="signal peptide" evidence="4">
    <location>
        <begin position="1"/>
        <end position="22"/>
    </location>
</feature>
<evidence type="ECO:0000259" key="5">
    <source>
        <dbReference type="Pfam" id="PF00496"/>
    </source>
</evidence>
<comment type="similarity">
    <text evidence="1">Belongs to the bacterial solute-binding protein 5 family.</text>
</comment>
<comment type="caution">
    <text evidence="6">The sequence shown here is derived from an EMBL/GenBank/DDBJ whole genome shotgun (WGS) entry which is preliminary data.</text>
</comment>
<dbReference type="PANTHER" id="PTHR30290:SF9">
    <property type="entry name" value="OLIGOPEPTIDE-BINDING PROTEIN APPA"/>
    <property type="match status" value="1"/>
</dbReference>
<dbReference type="PIRSF" id="PIRSF002741">
    <property type="entry name" value="MppA"/>
    <property type="match status" value="1"/>
</dbReference>
<dbReference type="SUPFAM" id="SSF53850">
    <property type="entry name" value="Periplasmic binding protein-like II"/>
    <property type="match status" value="1"/>
</dbReference>
<sequence length="568" mass="64625">MKTGKILGLALALSLLAPAVHAEPAFRTFLSQSVSNFDPLYMSSRDSREISSLIHQGLVAYSPTILPPRAGAYNQVIPALAESWQVAPDKKTYIFKLHPEARFHNGRVITAADVKYSFERACNPLMGSSNYWAVERLNIKGLKRYQAARRAGVRNPHLLGVEVIDHHIVQLHLEEPIPMALDLLTLPNFSIVPAEDVERWWKDYRSHPVGAGPYQLESVSEDQTLHLKRFEGYYESQAAPIQALQFQIMPETKERFQAFVKKQVDHAPLPTEYFQRVLEDPVWNPMGGEKIVKASSQSSLQQSKVLKIPRWTTHYLSMDNQSFPFNEVKVRQAFNYAVDKQAITDHLLQTYARPVSGVFPPSFPGGRLKEPLFRQDISRAKNLLFEAGWRDKNGDGFVEPWQNPHLDLTLYYQNNDDSYTICRRVQEDLATVGVKIHLEPLASLASSGFAVAPIFYHAAWTPTLADASEVFYPTFHSSQAGRTNTARYSNPRVDQLVQMAEDLYYEPKRYELYAEAERLILEDAPWLFLYHPVDYLMVQPSVSRYLAHPMLPSPYQVFELGAQTASSQ</sequence>
<dbReference type="CDD" id="cd00995">
    <property type="entry name" value="PBP2_NikA_DppA_OppA_like"/>
    <property type="match status" value="1"/>
</dbReference>
<evidence type="ECO:0000256" key="2">
    <source>
        <dbReference type="ARBA" id="ARBA00022448"/>
    </source>
</evidence>
<keyword evidence="2" id="KW-0813">Transport</keyword>
<gene>
    <name evidence="6" type="ORF">COW36_11855</name>
</gene>
<dbReference type="Gene3D" id="3.40.190.10">
    <property type="entry name" value="Periplasmic binding protein-like II"/>
    <property type="match status" value="1"/>
</dbReference>
<dbReference type="Proteomes" id="UP000231019">
    <property type="component" value="Unassembled WGS sequence"/>
</dbReference>
<dbReference type="Gene3D" id="3.10.105.10">
    <property type="entry name" value="Dipeptide-binding Protein, Domain 3"/>
    <property type="match status" value="1"/>
</dbReference>
<dbReference type="Pfam" id="PF00496">
    <property type="entry name" value="SBP_bac_5"/>
    <property type="match status" value="1"/>
</dbReference>
<protein>
    <recommendedName>
        <fullName evidence="5">Solute-binding protein family 5 domain-containing protein</fullName>
    </recommendedName>
</protein>
<dbReference type="GO" id="GO:0042597">
    <property type="term" value="C:periplasmic space"/>
    <property type="evidence" value="ECO:0007669"/>
    <property type="project" value="UniProtKB-ARBA"/>
</dbReference>
<feature type="domain" description="Solute-binding protein family 5" evidence="5">
    <location>
        <begin position="75"/>
        <end position="480"/>
    </location>
</feature>
<accession>A0A2M7G3K3</accession>
<dbReference type="InterPro" id="IPR039424">
    <property type="entry name" value="SBP_5"/>
</dbReference>
<dbReference type="InterPro" id="IPR000914">
    <property type="entry name" value="SBP_5_dom"/>
</dbReference>
<evidence type="ECO:0000313" key="7">
    <source>
        <dbReference type="Proteomes" id="UP000231019"/>
    </source>
</evidence>
<feature type="chain" id="PRO_5014992990" description="Solute-binding protein family 5 domain-containing protein" evidence="4">
    <location>
        <begin position="23"/>
        <end position="568"/>
    </location>
</feature>
<dbReference type="PANTHER" id="PTHR30290">
    <property type="entry name" value="PERIPLASMIC BINDING COMPONENT OF ABC TRANSPORTER"/>
    <property type="match status" value="1"/>
</dbReference>
<dbReference type="EMBL" id="PFFQ01000037">
    <property type="protein sequence ID" value="PIW16458.1"/>
    <property type="molecule type" value="Genomic_DNA"/>
</dbReference>
<dbReference type="InterPro" id="IPR030678">
    <property type="entry name" value="Peptide/Ni-bd"/>
</dbReference>
<name>A0A2M7G3K3_9BACT</name>
<organism evidence="6 7">
    <name type="scientific">bacterium (Candidatus Blackallbacteria) CG17_big_fil_post_rev_8_21_14_2_50_48_46</name>
    <dbReference type="NCBI Taxonomy" id="2014261"/>
    <lineage>
        <taxon>Bacteria</taxon>
        <taxon>Candidatus Blackallbacteria</taxon>
    </lineage>
</organism>
<proteinExistence type="inferred from homology"/>
<evidence type="ECO:0000256" key="4">
    <source>
        <dbReference type="SAM" id="SignalP"/>
    </source>
</evidence>
<evidence type="ECO:0000256" key="3">
    <source>
        <dbReference type="ARBA" id="ARBA00022729"/>
    </source>
</evidence>
<evidence type="ECO:0000256" key="1">
    <source>
        <dbReference type="ARBA" id="ARBA00005695"/>
    </source>
</evidence>
<dbReference type="GO" id="GO:0043190">
    <property type="term" value="C:ATP-binding cassette (ABC) transporter complex"/>
    <property type="evidence" value="ECO:0007669"/>
    <property type="project" value="InterPro"/>
</dbReference>
<dbReference type="AlphaFoldDB" id="A0A2M7G3K3"/>
<evidence type="ECO:0000313" key="6">
    <source>
        <dbReference type="EMBL" id="PIW16458.1"/>
    </source>
</evidence>
<reference evidence="6 7" key="1">
    <citation type="submission" date="2017-09" db="EMBL/GenBank/DDBJ databases">
        <title>Depth-based differentiation of microbial function through sediment-hosted aquifers and enrichment of novel symbionts in the deep terrestrial subsurface.</title>
        <authorList>
            <person name="Probst A.J."/>
            <person name="Ladd B."/>
            <person name="Jarett J.K."/>
            <person name="Geller-Mcgrath D.E."/>
            <person name="Sieber C.M."/>
            <person name="Emerson J.B."/>
            <person name="Anantharaman K."/>
            <person name="Thomas B.C."/>
            <person name="Malmstrom R."/>
            <person name="Stieglmeier M."/>
            <person name="Klingl A."/>
            <person name="Woyke T."/>
            <person name="Ryan C.M."/>
            <person name="Banfield J.F."/>
        </authorList>
    </citation>
    <scope>NUCLEOTIDE SEQUENCE [LARGE SCALE GENOMIC DNA]</scope>
    <source>
        <strain evidence="6">CG17_big_fil_post_rev_8_21_14_2_50_48_46</strain>
    </source>
</reference>
<dbReference type="GO" id="GO:0015833">
    <property type="term" value="P:peptide transport"/>
    <property type="evidence" value="ECO:0007669"/>
    <property type="project" value="TreeGrafter"/>
</dbReference>